<dbReference type="PANTHER" id="PTHR32387">
    <property type="entry name" value="WU:FJ29H11"/>
    <property type="match status" value="1"/>
</dbReference>
<dbReference type="Proteomes" id="UP000631114">
    <property type="component" value="Unassembled WGS sequence"/>
</dbReference>
<dbReference type="InterPro" id="IPR058210">
    <property type="entry name" value="SACS/Nov_dom"/>
</dbReference>
<protein>
    <recommendedName>
        <fullName evidence="1">Sacsin/Nov domain-containing protein</fullName>
    </recommendedName>
</protein>
<proteinExistence type="predicted"/>
<dbReference type="NCBIfam" id="NF047352">
    <property type="entry name" value="P_loop_sacsin"/>
    <property type="match status" value="1"/>
</dbReference>
<dbReference type="SUPFAM" id="SSF55874">
    <property type="entry name" value="ATPase domain of HSP90 chaperone/DNA topoisomerase II/histidine kinase"/>
    <property type="match status" value="1"/>
</dbReference>
<dbReference type="InterPro" id="IPR036890">
    <property type="entry name" value="HATPase_C_sf"/>
</dbReference>
<dbReference type="Gene3D" id="3.30.565.10">
    <property type="entry name" value="Histidine kinase-like ATPase, C-terminal domain"/>
    <property type="match status" value="1"/>
</dbReference>
<sequence length="1703" mass="195140">MTTAKEHIEQIRTSKFSIGGELNPLTEDLHQSVKNLSAELYAKDVHFLMEIIQNAEDNVYGDGVKPSLEFIVTSRDITGTGAPSTLLIFNNEKGFSAKNIESICSVGRSTKKGQRQLGYIGEKGIGFKSVFLITAQPYIFSNGYQIKFNEDPCPHCNLGYIVPEWVDENPTLSDIQKIYGRDALPATTIILPLKPDKERVVKIQLSNIHPEVLLFLSKIKRLSVREDNEESKLNTVSAISISSETDLVTRKNVGAESYTLFLSAEEDSEDNERECSYYMWKQKFPVNQENMVERRMGIDELVITLAFPNGKRLNRGMDSPGIYAFLPTEMVTNFPFIIQADFVLASSRETILLDNKWNLGILASVPLAFVNAFISLLKTSGGAPASSLPRVFEFLPVDSSSYGKLNIVRETIKEKLLKEHIMLSESYTEQKIFYKPCDVGRIMPPFWNILLKARDQKVSLHNLSSHGICALNSAFDKDYYDDILNFLEVKFMDVEWYAKCIRSSNMVSGLSEDVYLELLFFVADKWSSHFQHTNMKNIPLLKYVGQDGYVFLCSINEVDEWVGKRMCLSYDARHISWLIDWNKEFRSIACFFMPKSTQEAIRSFRFAETLLKWLSEHVEASFIKVNDYADLLLNSLNNDRRLVVAFAHFLRHSLANKYVSQEEAASLCDKMPLLDNYACVSTQRSGVLVPAKGSKWVGLIGSNPWRRKNYVELGEDYLHAGNFAGVHSPEKLLVTFLKHYVGASDIPDLCPPDDAFPTVSSPLTKENTFLLLNWIRNLKRKRSLVDGFFLRCIRDGSWLSTSVGYRPPSQSFLLTPEWGNLLKNGSELVDIPLINQQFYDNRIIEYKEELISIGVMSEFGEACQFIGRHLMHLASNNNLTRANVFSILNFIKFLREKYLPPDDFVKSVRGGSWLRTKHGERSPVGSILYDSEWNAASKICNLPFIDQQYYGERILTFRTELQLLGVVVGFDKDYQRLTECFRMPTSFTSMTVDEVLLILDCLRHSRSSDQLVSVLKSRKWIRTTVGYKFPSECFLFDSEWGCLLEIFGGFPLICEKSYGNYIFSYKDELKKLGVVVDFEEAAKSFARLFKQHASSCSITTENVIMFLKCYRDLTKSRHRIPIEFHNCIRDERWLRTRLGQRSPKESILFSSDWEYLSPIALLPFIDDSENCYGTAIREYKEELKAMGVVLEFNKGSKFVAAGLTIPHNPTDITPSSVLSLLECVRIMLKVENDPLPQEFMRRINKKWLKTRMGYRPPNECLLFGSDWNSLLQLEDGAFIDENFYGFDLASYRKELNSIGVTVDIKNGCHLLASELESHSHFAVIARIYAYLKKYDWKLDKPDDRTANWIWIPDGSDKGQWVSPEECVLHDKDGLFGSQLNVLERHYDKKLWSFFSLTLHVRQSPSVDDYCRLWKTWESSECQLTHAECCAFWVCIVQHWNSSKTKNLLAEMVKLPAYTNSDVIQLCNKQDIFIPNDLLLMDLLQNASQDPLFVWYPQPSLPSIPRTKLHEIYSSIGVRVVSESVEKSECSKVDGDFEQVNPSEILICRELIRLILGFLADPSIEVDANKRQKIVQALLDVNVFETEKPITVGYSLSLSSGESVNVKASQMIRWERESSKMFTQKINRSCGHKANIEFATFFSQVIADGILWEKSERIPELCELIKLGWLLEFEEEAIGFLLKTKNLQLFMEDLEFLNSKFPSE</sequence>
<dbReference type="InterPro" id="IPR052957">
    <property type="entry name" value="Auxin_embryo_med"/>
</dbReference>
<evidence type="ECO:0000313" key="3">
    <source>
        <dbReference type="Proteomes" id="UP000631114"/>
    </source>
</evidence>
<dbReference type="OrthoDB" id="1262810at2759"/>
<keyword evidence="3" id="KW-1185">Reference proteome</keyword>
<accession>A0A835MAF5</accession>
<organism evidence="2 3">
    <name type="scientific">Coptis chinensis</name>
    <dbReference type="NCBI Taxonomy" id="261450"/>
    <lineage>
        <taxon>Eukaryota</taxon>
        <taxon>Viridiplantae</taxon>
        <taxon>Streptophyta</taxon>
        <taxon>Embryophyta</taxon>
        <taxon>Tracheophyta</taxon>
        <taxon>Spermatophyta</taxon>
        <taxon>Magnoliopsida</taxon>
        <taxon>Ranunculales</taxon>
        <taxon>Ranunculaceae</taxon>
        <taxon>Coptidoideae</taxon>
        <taxon>Coptis</taxon>
    </lineage>
</organism>
<comment type="caution">
    <text evidence="2">The sequence shown here is derived from an EMBL/GenBank/DDBJ whole genome shotgun (WGS) entry which is preliminary data.</text>
</comment>
<reference evidence="2 3" key="1">
    <citation type="submission" date="2020-10" db="EMBL/GenBank/DDBJ databases">
        <title>The Coptis chinensis genome and diversification of protoberbering-type alkaloids.</title>
        <authorList>
            <person name="Wang B."/>
            <person name="Shu S."/>
            <person name="Song C."/>
            <person name="Liu Y."/>
        </authorList>
    </citation>
    <scope>NUCLEOTIDE SEQUENCE [LARGE SCALE GENOMIC DNA]</scope>
    <source>
        <strain evidence="2">HL-2020</strain>
        <tissue evidence="2">Leaf</tissue>
    </source>
</reference>
<gene>
    <name evidence="2" type="ORF">IFM89_031190</name>
</gene>
<evidence type="ECO:0000259" key="1">
    <source>
        <dbReference type="Pfam" id="PF25794"/>
    </source>
</evidence>
<dbReference type="Pfam" id="PF25794">
    <property type="entry name" value="SACS"/>
    <property type="match status" value="1"/>
</dbReference>
<feature type="domain" description="Sacsin/Nov" evidence="1">
    <location>
        <begin position="27"/>
        <end position="144"/>
    </location>
</feature>
<name>A0A835MAF5_9MAGN</name>
<dbReference type="PANTHER" id="PTHR32387:SF3">
    <property type="entry name" value="ATP_DNA BINDING PROTEIN"/>
    <property type="match status" value="1"/>
</dbReference>
<dbReference type="EMBL" id="JADFTS010000002">
    <property type="protein sequence ID" value="KAF9622387.1"/>
    <property type="molecule type" value="Genomic_DNA"/>
</dbReference>
<evidence type="ECO:0000313" key="2">
    <source>
        <dbReference type="EMBL" id="KAF9622387.1"/>
    </source>
</evidence>